<dbReference type="Proteomes" id="UP000054565">
    <property type="component" value="Unassembled WGS sequence"/>
</dbReference>
<dbReference type="GO" id="GO:0005737">
    <property type="term" value="C:cytoplasm"/>
    <property type="evidence" value="ECO:0007669"/>
    <property type="project" value="TreeGrafter"/>
</dbReference>
<protein>
    <recommendedName>
        <fullName evidence="4">Conidiation-specific protein 6</fullName>
    </recommendedName>
</protein>
<dbReference type="InterPro" id="IPR052670">
    <property type="entry name" value="UPF0654_domain"/>
</dbReference>
<evidence type="ECO:0008006" key="4">
    <source>
        <dbReference type="Google" id="ProtNLM"/>
    </source>
</evidence>
<dbReference type="Pfam" id="PF10346">
    <property type="entry name" value="Con-6"/>
    <property type="match status" value="2"/>
</dbReference>
<gene>
    <name evidence="2" type="ORF">CIRG_04378</name>
</gene>
<feature type="region of interest" description="Disordered" evidence="1">
    <location>
        <begin position="1"/>
        <end position="94"/>
    </location>
</feature>
<reference evidence="3" key="1">
    <citation type="journal article" date="2010" name="Genome Res.">
        <title>Population genomic sequencing of Coccidioides fungi reveals recent hybridization and transposon control.</title>
        <authorList>
            <person name="Neafsey D.E."/>
            <person name="Barker B.M."/>
            <person name="Sharpton T.J."/>
            <person name="Stajich J.E."/>
            <person name="Park D.J."/>
            <person name="Whiston E."/>
            <person name="Hung C.-Y."/>
            <person name="McMahan C."/>
            <person name="White J."/>
            <person name="Sykes S."/>
            <person name="Heiman D."/>
            <person name="Young S."/>
            <person name="Zeng Q."/>
            <person name="Abouelleil A."/>
            <person name="Aftuck L."/>
            <person name="Bessette D."/>
            <person name="Brown A."/>
            <person name="FitzGerald M."/>
            <person name="Lui A."/>
            <person name="Macdonald J.P."/>
            <person name="Priest M."/>
            <person name="Orbach M.J."/>
            <person name="Galgiani J.N."/>
            <person name="Kirkland T.N."/>
            <person name="Cole G.T."/>
            <person name="Birren B.W."/>
            <person name="Henn M.R."/>
            <person name="Taylor J.W."/>
            <person name="Rounsley S.D."/>
        </authorList>
    </citation>
    <scope>NUCLEOTIDE SEQUENCE [LARGE SCALE GENOMIC DNA]</scope>
    <source>
        <strain evidence="3">RMSCC 2394</strain>
    </source>
</reference>
<sequence length="94" mass="10838">MEHRTEQLSSEDAANKARGYKAAMHNPRVSEPAKRHAEERLHDIESTGQLERRDEEDKDQGNVARGLKAAAHNPRVSEQAKHEAEERLERMERE</sequence>
<dbReference type="PANTHER" id="PTHR36576">
    <property type="entry name" value="UPF0654 PROTEIN C11D3.01C-RELATED"/>
    <property type="match status" value="1"/>
</dbReference>
<organism evidence="2 3">
    <name type="scientific">Coccidioides immitis RMSCC 2394</name>
    <dbReference type="NCBI Taxonomy" id="404692"/>
    <lineage>
        <taxon>Eukaryota</taxon>
        <taxon>Fungi</taxon>
        <taxon>Dikarya</taxon>
        <taxon>Ascomycota</taxon>
        <taxon>Pezizomycotina</taxon>
        <taxon>Eurotiomycetes</taxon>
        <taxon>Eurotiomycetidae</taxon>
        <taxon>Onygenales</taxon>
        <taxon>Onygenaceae</taxon>
        <taxon>Coccidioides</taxon>
    </lineage>
</organism>
<dbReference type="InterPro" id="IPR018824">
    <property type="entry name" value="Conidiation-specific_6"/>
</dbReference>
<proteinExistence type="predicted"/>
<accession>A0A0J7B498</accession>
<evidence type="ECO:0000313" key="3">
    <source>
        <dbReference type="Proteomes" id="UP000054565"/>
    </source>
</evidence>
<dbReference type="PANTHER" id="PTHR36576:SF2">
    <property type="entry name" value="PROTEIN CON-6, PUTATIVE (AFU_ORTHOLOGUE AFUA_4G03615)-RELATED"/>
    <property type="match status" value="1"/>
</dbReference>
<evidence type="ECO:0000313" key="2">
    <source>
        <dbReference type="EMBL" id="KMP04697.1"/>
    </source>
</evidence>
<name>A0A0J7B498_COCIT</name>
<dbReference type="OrthoDB" id="5419162at2759"/>
<dbReference type="EMBL" id="DS028095">
    <property type="protein sequence ID" value="KMP04697.1"/>
    <property type="molecule type" value="Genomic_DNA"/>
</dbReference>
<dbReference type="AlphaFoldDB" id="A0A0J7B498"/>
<feature type="compositionally biased region" description="Basic and acidic residues" evidence="1">
    <location>
        <begin position="31"/>
        <end position="55"/>
    </location>
</feature>
<feature type="compositionally biased region" description="Basic and acidic residues" evidence="1">
    <location>
        <begin position="78"/>
        <end position="94"/>
    </location>
</feature>
<evidence type="ECO:0000256" key="1">
    <source>
        <dbReference type="SAM" id="MobiDB-lite"/>
    </source>
</evidence>